<evidence type="ECO:0000313" key="2">
    <source>
        <dbReference type="EMBL" id="SHG17641.1"/>
    </source>
</evidence>
<organism evidence="2 3">
    <name type="scientific">Bittarella massiliensis</name>
    <name type="common">ex Durand et al. 2017</name>
    <dbReference type="NCBI Taxonomy" id="1720313"/>
    <lineage>
        <taxon>Bacteria</taxon>
        <taxon>Bacillati</taxon>
        <taxon>Bacillota</taxon>
        <taxon>Clostridia</taxon>
        <taxon>Eubacteriales</taxon>
        <taxon>Oscillospiraceae</taxon>
        <taxon>Bittarella (ex Durand et al. 2017)</taxon>
    </lineage>
</organism>
<comment type="caution">
    <text evidence="2">The sequence shown here is derived from an EMBL/GenBank/DDBJ whole genome shotgun (WGS) entry which is preliminary data.</text>
</comment>
<dbReference type="Gene3D" id="1.20.272.10">
    <property type="match status" value="1"/>
</dbReference>
<dbReference type="GO" id="GO:0006260">
    <property type="term" value="P:DNA replication"/>
    <property type="evidence" value="ECO:0007669"/>
    <property type="project" value="InterPro"/>
</dbReference>
<dbReference type="EMBL" id="WWVX01000008">
    <property type="protein sequence ID" value="MZL70289.1"/>
    <property type="molecule type" value="Genomic_DNA"/>
</dbReference>
<evidence type="ECO:0000313" key="3">
    <source>
        <dbReference type="Proteomes" id="UP000184089"/>
    </source>
</evidence>
<accession>A0AAP1PXP4</accession>
<evidence type="ECO:0000313" key="1">
    <source>
        <dbReference type="EMBL" id="MZL70289.1"/>
    </source>
</evidence>
<dbReference type="AlphaFoldDB" id="A0AAP1PXP4"/>
<sequence>MAEFMSYDPWKNITSRNGIPGDELVSALQKSIRRGKEEIAVDVAYEMYITSEQFEDKMWRRLMAMAVEDVGFGDTNAPVVVYTLNKIRQEFPYNDGDRPLFFMHAIRFLCSRSKERSTDCLKNITIKKFDRGYKLEIPDYAYDMHTDKGRAMGRDIIHFLESSSKVEPVMEGYDDTYRQRLIKMIHEELEQGDDLPHDPDAFVYSVWQF</sequence>
<dbReference type="Proteomes" id="UP000474718">
    <property type="component" value="Unassembled WGS sequence"/>
</dbReference>
<evidence type="ECO:0000313" key="4">
    <source>
        <dbReference type="Proteomes" id="UP000474718"/>
    </source>
</evidence>
<name>A0AAP1PXP4_9FIRM</name>
<dbReference type="EMBL" id="FQVY01000002">
    <property type="protein sequence ID" value="SHG17641.1"/>
    <property type="molecule type" value="Genomic_DNA"/>
</dbReference>
<proteinExistence type="predicted"/>
<dbReference type="InterPro" id="IPR008921">
    <property type="entry name" value="DNA_pol3_clamp-load_cplx_C"/>
</dbReference>
<keyword evidence="4" id="KW-1185">Reference proteome</keyword>
<dbReference type="GO" id="GO:0003677">
    <property type="term" value="F:DNA binding"/>
    <property type="evidence" value="ECO:0007669"/>
    <property type="project" value="InterPro"/>
</dbReference>
<reference evidence="2" key="2">
    <citation type="submission" date="2016-11" db="EMBL/GenBank/DDBJ databases">
        <authorList>
            <person name="Varghese N."/>
            <person name="Submissions S."/>
        </authorList>
    </citation>
    <scope>NUCLEOTIDE SEQUENCE</scope>
    <source>
        <strain evidence="2">DSM 4029</strain>
    </source>
</reference>
<dbReference type="SUPFAM" id="SSF48019">
    <property type="entry name" value="post-AAA+ oligomerization domain-like"/>
    <property type="match status" value="1"/>
</dbReference>
<dbReference type="RefSeq" id="WP_021659793.1">
    <property type="nucleotide sequence ID" value="NZ_FQVY01000002.1"/>
</dbReference>
<dbReference type="Proteomes" id="UP000184089">
    <property type="component" value="Unassembled WGS sequence"/>
</dbReference>
<reference evidence="3" key="1">
    <citation type="submission" date="2016-11" db="EMBL/GenBank/DDBJ databases">
        <authorList>
            <person name="Jaros S."/>
            <person name="Januszkiewicz K."/>
            <person name="Wedrychowicz H."/>
        </authorList>
    </citation>
    <scope>NUCLEOTIDE SEQUENCE [LARGE SCALE GENOMIC DNA]</scope>
    <source>
        <strain evidence="3">DSM 4029</strain>
    </source>
</reference>
<reference evidence="1 4" key="3">
    <citation type="journal article" date="2019" name="Nat. Med.">
        <title>A library of human gut bacterial isolates paired with longitudinal multiomics data enables mechanistic microbiome research.</title>
        <authorList>
            <person name="Poyet M."/>
            <person name="Groussin M."/>
            <person name="Gibbons S.M."/>
            <person name="Avila-Pacheco J."/>
            <person name="Jiang X."/>
            <person name="Kearney S.M."/>
            <person name="Perrotta A.R."/>
            <person name="Berdy B."/>
            <person name="Zhao S."/>
            <person name="Lieberman T.D."/>
            <person name="Swanson P.K."/>
            <person name="Smith M."/>
            <person name="Roesemann S."/>
            <person name="Alexander J.E."/>
            <person name="Rich S.A."/>
            <person name="Livny J."/>
            <person name="Vlamakis H."/>
            <person name="Clish C."/>
            <person name="Bullock K."/>
            <person name="Deik A."/>
            <person name="Scott J."/>
            <person name="Pierce K.A."/>
            <person name="Xavier R.J."/>
            <person name="Alm E.J."/>
        </authorList>
    </citation>
    <scope>NUCLEOTIDE SEQUENCE [LARGE SCALE GENOMIC DNA]</scope>
    <source>
        <strain evidence="1 4">BIOML-A2</strain>
    </source>
</reference>
<protein>
    <submittedName>
        <fullName evidence="2">MgsA AAA+ ATPase C terminal</fullName>
    </submittedName>
</protein>
<gene>
    <name evidence="1" type="ORF">GT747_11045</name>
    <name evidence="2" type="ORF">SAMN05444424_1753</name>
</gene>